<dbReference type="InterPro" id="IPR025157">
    <property type="entry name" value="Hemagglutinin_rpt"/>
</dbReference>
<dbReference type="GO" id="GO:0003824">
    <property type="term" value="F:catalytic activity"/>
    <property type="evidence" value="ECO:0007669"/>
    <property type="project" value="UniProtKB-ARBA"/>
</dbReference>
<name>A0A7J0BN74_9BACT</name>
<gene>
    <name evidence="1" type="ORF">DSM101010T_34740</name>
</gene>
<organism evidence="1 2">
    <name type="scientific">Desulfovibrio subterraneus</name>
    <dbReference type="NCBI Taxonomy" id="2718620"/>
    <lineage>
        <taxon>Bacteria</taxon>
        <taxon>Pseudomonadati</taxon>
        <taxon>Thermodesulfobacteriota</taxon>
        <taxon>Desulfovibrionia</taxon>
        <taxon>Desulfovibrionales</taxon>
        <taxon>Desulfovibrionaceae</taxon>
        <taxon>Desulfovibrio</taxon>
    </lineage>
</organism>
<evidence type="ECO:0000313" key="2">
    <source>
        <dbReference type="Proteomes" id="UP000503840"/>
    </source>
</evidence>
<dbReference type="Proteomes" id="UP000503840">
    <property type="component" value="Unassembled WGS sequence"/>
</dbReference>
<evidence type="ECO:0000313" key="1">
    <source>
        <dbReference type="EMBL" id="GFM35109.1"/>
    </source>
</evidence>
<protein>
    <submittedName>
        <fullName evidence="1">Uncharacterized protein</fullName>
    </submittedName>
</protein>
<comment type="caution">
    <text evidence="1">The sequence shown here is derived from an EMBL/GenBank/DDBJ whole genome shotgun (WGS) entry which is preliminary data.</text>
</comment>
<proteinExistence type="predicted"/>
<accession>A0A7J0BN74</accession>
<reference evidence="1 2" key="1">
    <citation type="submission" date="2020-05" db="EMBL/GenBank/DDBJ databases">
        <title>Draft genome sequence of Desulfovibrio sp. strain HN2T.</title>
        <authorList>
            <person name="Ueno A."/>
            <person name="Tamazawa S."/>
            <person name="Tamamura S."/>
            <person name="Murakami T."/>
            <person name="Kiyama T."/>
            <person name="Inomata H."/>
            <person name="Amano Y."/>
            <person name="Miyakawa K."/>
            <person name="Tamaki H."/>
            <person name="Naganuma T."/>
            <person name="Kaneko K."/>
        </authorList>
    </citation>
    <scope>NUCLEOTIDE SEQUENCE [LARGE SCALE GENOMIC DNA]</scope>
    <source>
        <strain evidence="1 2">HN2</strain>
    </source>
</reference>
<dbReference type="Pfam" id="PF13332">
    <property type="entry name" value="Fil_haemagg_2"/>
    <property type="match status" value="1"/>
</dbReference>
<dbReference type="AlphaFoldDB" id="A0A7J0BN74"/>
<dbReference type="EMBL" id="BLVO01000016">
    <property type="protein sequence ID" value="GFM35109.1"/>
    <property type="molecule type" value="Genomic_DNA"/>
</dbReference>
<keyword evidence="2" id="KW-1185">Reference proteome</keyword>
<sequence>MKADQDIGIEGAQVHAGNNVTLDAGRDLAVESATGAIRQDTDSMSVAAGGGIKGSVGANGRK</sequence>